<comment type="caution">
    <text evidence="2">The sequence shown here is derived from an EMBL/GenBank/DDBJ whole genome shotgun (WGS) entry which is preliminary data.</text>
</comment>
<dbReference type="Proteomes" id="UP000654075">
    <property type="component" value="Unassembled WGS sequence"/>
</dbReference>
<reference evidence="2" key="1">
    <citation type="submission" date="2021-02" db="EMBL/GenBank/DDBJ databases">
        <authorList>
            <person name="Dougan E. K."/>
            <person name="Rhodes N."/>
            <person name="Thang M."/>
            <person name="Chan C."/>
        </authorList>
    </citation>
    <scope>NUCLEOTIDE SEQUENCE</scope>
</reference>
<gene>
    <name evidence="2" type="ORF">PGLA1383_LOCUS18865</name>
</gene>
<dbReference type="EMBL" id="CAJNNV010012254">
    <property type="protein sequence ID" value="CAE8600546.1"/>
    <property type="molecule type" value="Genomic_DNA"/>
</dbReference>
<name>A0A813ENI8_POLGL</name>
<proteinExistence type="predicted"/>
<dbReference type="AlphaFoldDB" id="A0A813ENI8"/>
<accession>A0A813ENI8</accession>
<organism evidence="2 3">
    <name type="scientific">Polarella glacialis</name>
    <name type="common">Dinoflagellate</name>
    <dbReference type="NCBI Taxonomy" id="89957"/>
    <lineage>
        <taxon>Eukaryota</taxon>
        <taxon>Sar</taxon>
        <taxon>Alveolata</taxon>
        <taxon>Dinophyceae</taxon>
        <taxon>Suessiales</taxon>
        <taxon>Suessiaceae</taxon>
        <taxon>Polarella</taxon>
    </lineage>
</organism>
<sequence length="420" mass="46895">MDVHDGKVGHAMHPLSGRSRFGGCGLGTVTLVFLVGAGFISGVTFAPYVSVPAASLEENLFQVLQKGAQRLRTVAEVPLTHTHTSSGQIPLIYLFFDGQVTRNASRPCGSAWTGTLKSFPDYFVNLLAVSLVHVPEVILLTDTALEASLREMLPQNLSQKLRVVDYLCYVDQDFFRFEQLYSDEIKHGPVGLKEPWEKMNYLNFFVLRTWMNRNQVQHVGHAEADVAVLVPPHLPTSCDSVVLWEIPSNKSPFYWAAWAAAGNVLSKDLMEDFIQFMFAMYSERKYQMLLEQKARRAPYVCQMSSWYLYVMASNDQNGTAWSFQRPDISSDPLPTTKGFKVCNGFYPFEGHVWDNMHAWGGFHTAPGPLSMKVVDGKIVAMKGGASLNNMHFQGGSKNEAKARLVDLLGLKLRKASLGTR</sequence>
<keyword evidence="1" id="KW-0472">Membrane</keyword>
<protein>
    <submittedName>
        <fullName evidence="2">Uncharacterized protein</fullName>
    </submittedName>
</protein>
<evidence type="ECO:0000256" key="1">
    <source>
        <dbReference type="SAM" id="Phobius"/>
    </source>
</evidence>
<dbReference type="OrthoDB" id="413564at2759"/>
<evidence type="ECO:0000313" key="2">
    <source>
        <dbReference type="EMBL" id="CAE8600546.1"/>
    </source>
</evidence>
<feature type="transmembrane region" description="Helical" evidence="1">
    <location>
        <begin position="21"/>
        <end position="49"/>
    </location>
</feature>
<evidence type="ECO:0000313" key="3">
    <source>
        <dbReference type="Proteomes" id="UP000654075"/>
    </source>
</evidence>
<keyword evidence="3" id="KW-1185">Reference proteome</keyword>
<keyword evidence="1" id="KW-0812">Transmembrane</keyword>
<keyword evidence="1" id="KW-1133">Transmembrane helix</keyword>